<name>A0A1C5G4J5_MICEH</name>
<dbReference type="PANTHER" id="PTHR24567:SF74">
    <property type="entry name" value="HTH-TYPE TRANSCRIPTIONAL REGULATOR ARCR"/>
    <property type="match status" value="1"/>
</dbReference>
<dbReference type="InterPro" id="IPR000595">
    <property type="entry name" value="cNMP-bd_dom"/>
</dbReference>
<reference evidence="6 7" key="1">
    <citation type="submission" date="2016-06" db="EMBL/GenBank/DDBJ databases">
        <authorList>
            <person name="Kjaerup R.B."/>
            <person name="Dalgaard T.S."/>
            <person name="Juul-Madsen H.R."/>
        </authorList>
    </citation>
    <scope>NUCLEOTIDE SEQUENCE [LARGE SCALE GENOMIC DNA]</scope>
    <source>
        <strain evidence="6 7">DSM 43913</strain>
    </source>
</reference>
<dbReference type="GO" id="GO:0003700">
    <property type="term" value="F:DNA-binding transcription factor activity"/>
    <property type="evidence" value="ECO:0007669"/>
    <property type="project" value="TreeGrafter"/>
</dbReference>
<dbReference type="SUPFAM" id="SSF46785">
    <property type="entry name" value="Winged helix' DNA-binding domain"/>
    <property type="match status" value="1"/>
</dbReference>
<dbReference type="InterPro" id="IPR012318">
    <property type="entry name" value="HTH_CRP"/>
</dbReference>
<dbReference type="Pfam" id="PF00027">
    <property type="entry name" value="cNMP_binding"/>
    <property type="match status" value="1"/>
</dbReference>
<evidence type="ECO:0000313" key="6">
    <source>
        <dbReference type="EMBL" id="SCG13986.1"/>
    </source>
</evidence>
<dbReference type="Gene3D" id="2.60.120.10">
    <property type="entry name" value="Jelly Rolls"/>
    <property type="match status" value="1"/>
</dbReference>
<dbReference type="PROSITE" id="PS50042">
    <property type="entry name" value="CNMP_BINDING_3"/>
    <property type="match status" value="1"/>
</dbReference>
<keyword evidence="7" id="KW-1185">Reference proteome</keyword>
<dbReference type="PROSITE" id="PS51063">
    <property type="entry name" value="HTH_CRP_2"/>
    <property type="match status" value="1"/>
</dbReference>
<evidence type="ECO:0000259" key="5">
    <source>
        <dbReference type="PROSITE" id="PS51063"/>
    </source>
</evidence>
<dbReference type="CDD" id="cd00038">
    <property type="entry name" value="CAP_ED"/>
    <property type="match status" value="1"/>
</dbReference>
<dbReference type="Proteomes" id="UP000198251">
    <property type="component" value="Chromosome I"/>
</dbReference>
<feature type="domain" description="Cyclic nucleotide-binding" evidence="4">
    <location>
        <begin position="1"/>
        <end position="117"/>
    </location>
</feature>
<keyword evidence="3" id="KW-0804">Transcription</keyword>
<dbReference type="InterPro" id="IPR050397">
    <property type="entry name" value="Env_Response_Regulators"/>
</dbReference>
<dbReference type="SUPFAM" id="SSF51206">
    <property type="entry name" value="cAMP-binding domain-like"/>
    <property type="match status" value="1"/>
</dbReference>
<protein>
    <submittedName>
        <fullName evidence="6">cAMP-binding domain of CRP or a regulatory subunit of cAMP-dependent protein kinases</fullName>
    </submittedName>
</protein>
<evidence type="ECO:0000256" key="3">
    <source>
        <dbReference type="ARBA" id="ARBA00023163"/>
    </source>
</evidence>
<gene>
    <name evidence="6" type="ORF">GA0070610_0178</name>
</gene>
<organism evidence="6 7">
    <name type="scientific">Micromonospora echinofusca</name>
    <dbReference type="NCBI Taxonomy" id="47858"/>
    <lineage>
        <taxon>Bacteria</taxon>
        <taxon>Bacillati</taxon>
        <taxon>Actinomycetota</taxon>
        <taxon>Actinomycetes</taxon>
        <taxon>Micromonosporales</taxon>
        <taxon>Micromonosporaceae</taxon>
        <taxon>Micromonospora</taxon>
    </lineage>
</organism>
<dbReference type="InterPro" id="IPR018490">
    <property type="entry name" value="cNMP-bd_dom_sf"/>
</dbReference>
<feature type="domain" description="HTH crp-type" evidence="5">
    <location>
        <begin position="131"/>
        <end position="205"/>
    </location>
</feature>
<dbReference type="SMART" id="SM00419">
    <property type="entry name" value="HTH_CRP"/>
    <property type="match status" value="1"/>
</dbReference>
<evidence type="ECO:0000259" key="4">
    <source>
        <dbReference type="PROSITE" id="PS50042"/>
    </source>
</evidence>
<keyword evidence="2" id="KW-0238">DNA-binding</keyword>
<dbReference type="SMART" id="SM00100">
    <property type="entry name" value="cNMP"/>
    <property type="match status" value="1"/>
</dbReference>
<keyword evidence="6" id="KW-0808">Transferase</keyword>
<dbReference type="InterPro" id="IPR036390">
    <property type="entry name" value="WH_DNA-bd_sf"/>
</dbReference>
<dbReference type="InterPro" id="IPR014710">
    <property type="entry name" value="RmlC-like_jellyroll"/>
</dbReference>
<dbReference type="GO" id="GO:0016301">
    <property type="term" value="F:kinase activity"/>
    <property type="evidence" value="ECO:0007669"/>
    <property type="project" value="UniProtKB-KW"/>
</dbReference>
<accession>A0A1C5G4J5</accession>
<evidence type="ECO:0000256" key="1">
    <source>
        <dbReference type="ARBA" id="ARBA00023015"/>
    </source>
</evidence>
<dbReference type="EMBL" id="LT607733">
    <property type="protein sequence ID" value="SCG13986.1"/>
    <property type="molecule type" value="Genomic_DNA"/>
</dbReference>
<dbReference type="GO" id="GO:0005829">
    <property type="term" value="C:cytosol"/>
    <property type="evidence" value="ECO:0007669"/>
    <property type="project" value="TreeGrafter"/>
</dbReference>
<evidence type="ECO:0000256" key="2">
    <source>
        <dbReference type="ARBA" id="ARBA00023125"/>
    </source>
</evidence>
<keyword evidence="6" id="KW-0418">Kinase</keyword>
<keyword evidence="1" id="KW-0805">Transcription regulation</keyword>
<dbReference type="AlphaFoldDB" id="A0A1C5G4J5"/>
<proteinExistence type="predicted"/>
<dbReference type="PANTHER" id="PTHR24567">
    <property type="entry name" value="CRP FAMILY TRANSCRIPTIONAL REGULATORY PROTEIN"/>
    <property type="match status" value="1"/>
</dbReference>
<dbReference type="GO" id="GO:0003677">
    <property type="term" value="F:DNA binding"/>
    <property type="evidence" value="ECO:0007669"/>
    <property type="project" value="UniProtKB-KW"/>
</dbReference>
<dbReference type="Pfam" id="PF13545">
    <property type="entry name" value="HTH_Crp_2"/>
    <property type="match status" value="1"/>
</dbReference>
<sequence length="215" mass="23006">MSAEERAELQQLGIPVNLAAGTVLFSEGDTTTHAVLIKEGQVKVVSTGPQGQEVVLATRGPSEVVGEMAPLDGRPRSATVVAVTPVEGAIVSADLFNAFLDRHPRVMRFLLLQVAQRLRDADHRRVDLATLTVGARVAATLLELAGLDPRNPDQAEAHPIPDISQTELAGYVGASREAVAKVLRELRTKKIITTGRRSIVIDDVPALAALTRMNM</sequence>
<evidence type="ECO:0000313" key="7">
    <source>
        <dbReference type="Proteomes" id="UP000198251"/>
    </source>
</evidence>